<evidence type="ECO:0000313" key="1">
    <source>
        <dbReference type="EMBL" id="SVC91813.1"/>
    </source>
</evidence>
<dbReference type="AlphaFoldDB" id="A0A382R262"/>
<name>A0A382R262_9ZZZZ</name>
<gene>
    <name evidence="1" type="ORF">METZ01_LOCUS344667</name>
</gene>
<protein>
    <submittedName>
        <fullName evidence="1">Uncharacterized protein</fullName>
    </submittedName>
</protein>
<organism evidence="1">
    <name type="scientific">marine metagenome</name>
    <dbReference type="NCBI Taxonomy" id="408172"/>
    <lineage>
        <taxon>unclassified sequences</taxon>
        <taxon>metagenomes</taxon>
        <taxon>ecological metagenomes</taxon>
    </lineage>
</organism>
<accession>A0A382R262</accession>
<proteinExistence type="predicted"/>
<sequence>MDPSHEQCDDDVGKNSWPLGDTEASCLSRCFHKTLVITTMYEFTSSLLAMTTRGVLLMRRREAVAAVKPTNCPS</sequence>
<dbReference type="EMBL" id="UINC01118586">
    <property type="protein sequence ID" value="SVC91813.1"/>
    <property type="molecule type" value="Genomic_DNA"/>
</dbReference>
<reference evidence="1" key="1">
    <citation type="submission" date="2018-05" db="EMBL/GenBank/DDBJ databases">
        <authorList>
            <person name="Lanie J.A."/>
            <person name="Ng W.-L."/>
            <person name="Kazmierczak K.M."/>
            <person name="Andrzejewski T.M."/>
            <person name="Davidsen T.M."/>
            <person name="Wayne K.J."/>
            <person name="Tettelin H."/>
            <person name="Glass J.I."/>
            <person name="Rusch D."/>
            <person name="Podicherti R."/>
            <person name="Tsui H.-C.T."/>
            <person name="Winkler M.E."/>
        </authorList>
    </citation>
    <scope>NUCLEOTIDE SEQUENCE</scope>
</reference>